<keyword evidence="2" id="KW-1185">Reference proteome</keyword>
<gene>
    <name evidence="1" type="ORF">MEUPH1_LOCUS31008</name>
</gene>
<proteinExistence type="predicted"/>
<evidence type="ECO:0000313" key="1">
    <source>
        <dbReference type="EMBL" id="CAI6377805.1"/>
    </source>
</evidence>
<evidence type="ECO:0000313" key="2">
    <source>
        <dbReference type="Proteomes" id="UP001160148"/>
    </source>
</evidence>
<accession>A0AAV0YA41</accession>
<sequence>MYEQEFENIGPPGPVEDQVRTPITKTVRNLKRKGTRTDVLEMIRNDKQKFNESYLNIQNSKIVERKRKNDLLEEKNKLLNQ</sequence>
<protein>
    <submittedName>
        <fullName evidence="1">Uncharacterized protein</fullName>
    </submittedName>
</protein>
<dbReference type="EMBL" id="CARXXK010001864">
    <property type="protein sequence ID" value="CAI6377805.1"/>
    <property type="molecule type" value="Genomic_DNA"/>
</dbReference>
<name>A0AAV0YA41_9HEMI</name>
<comment type="caution">
    <text evidence="1">The sequence shown here is derived from an EMBL/GenBank/DDBJ whole genome shotgun (WGS) entry which is preliminary data.</text>
</comment>
<organism evidence="1 2">
    <name type="scientific">Macrosiphum euphorbiae</name>
    <name type="common">potato aphid</name>
    <dbReference type="NCBI Taxonomy" id="13131"/>
    <lineage>
        <taxon>Eukaryota</taxon>
        <taxon>Metazoa</taxon>
        <taxon>Ecdysozoa</taxon>
        <taxon>Arthropoda</taxon>
        <taxon>Hexapoda</taxon>
        <taxon>Insecta</taxon>
        <taxon>Pterygota</taxon>
        <taxon>Neoptera</taxon>
        <taxon>Paraneoptera</taxon>
        <taxon>Hemiptera</taxon>
        <taxon>Sternorrhyncha</taxon>
        <taxon>Aphidomorpha</taxon>
        <taxon>Aphidoidea</taxon>
        <taxon>Aphididae</taxon>
        <taxon>Macrosiphini</taxon>
        <taxon>Macrosiphum</taxon>
    </lineage>
</organism>
<dbReference type="Proteomes" id="UP001160148">
    <property type="component" value="Unassembled WGS sequence"/>
</dbReference>
<reference evidence="1 2" key="1">
    <citation type="submission" date="2023-01" db="EMBL/GenBank/DDBJ databases">
        <authorList>
            <person name="Whitehead M."/>
        </authorList>
    </citation>
    <scope>NUCLEOTIDE SEQUENCE [LARGE SCALE GENOMIC DNA]</scope>
</reference>
<dbReference type="AlphaFoldDB" id="A0AAV0YA41"/>